<dbReference type="RefSeq" id="XP_020047416.1">
    <property type="nucleotide sequence ID" value="XM_020193234.1"/>
</dbReference>
<dbReference type="GO" id="GO:0006886">
    <property type="term" value="P:intracellular protein transport"/>
    <property type="evidence" value="ECO:0007669"/>
    <property type="project" value="TreeGrafter"/>
</dbReference>
<dbReference type="Proteomes" id="UP000095038">
    <property type="component" value="Unassembled WGS sequence"/>
</dbReference>
<evidence type="ECO:0000256" key="1">
    <source>
        <dbReference type="SAM" id="MobiDB-lite"/>
    </source>
</evidence>
<dbReference type="InParanoid" id="A0A1D2VHN6"/>
<dbReference type="GO" id="GO:0012506">
    <property type="term" value="C:vesicle membrane"/>
    <property type="evidence" value="ECO:0007669"/>
    <property type="project" value="TreeGrafter"/>
</dbReference>
<dbReference type="STRING" id="1344418.A0A1D2VHN6"/>
<protein>
    <recommendedName>
        <fullName evidence="2">UBX domain-containing protein</fullName>
    </recommendedName>
</protein>
<feature type="domain" description="UBX" evidence="2">
    <location>
        <begin position="315"/>
        <end position="406"/>
    </location>
</feature>
<proteinExistence type="predicted"/>
<feature type="compositionally biased region" description="Polar residues" evidence="1">
    <location>
        <begin position="459"/>
        <end position="468"/>
    </location>
</feature>
<dbReference type="PANTHER" id="PTHR46467">
    <property type="entry name" value="TETHER CONTAINING UBX DOMAIN FOR GLUT4"/>
    <property type="match status" value="1"/>
</dbReference>
<organism evidence="3 4">
    <name type="scientific">Ascoidea rubescens DSM 1968</name>
    <dbReference type="NCBI Taxonomy" id="1344418"/>
    <lineage>
        <taxon>Eukaryota</taxon>
        <taxon>Fungi</taxon>
        <taxon>Dikarya</taxon>
        <taxon>Ascomycota</taxon>
        <taxon>Saccharomycotina</taxon>
        <taxon>Saccharomycetes</taxon>
        <taxon>Ascoideaceae</taxon>
        <taxon>Ascoidea</taxon>
    </lineage>
</organism>
<reference evidence="4" key="1">
    <citation type="submission" date="2016-05" db="EMBL/GenBank/DDBJ databases">
        <title>Comparative genomics of biotechnologically important yeasts.</title>
        <authorList>
            <consortium name="DOE Joint Genome Institute"/>
            <person name="Riley R."/>
            <person name="Haridas S."/>
            <person name="Wolfe K.H."/>
            <person name="Lopes M.R."/>
            <person name="Hittinger C.T."/>
            <person name="Goker M."/>
            <person name="Salamov A."/>
            <person name="Wisecaver J."/>
            <person name="Long T.M."/>
            <person name="Aerts A.L."/>
            <person name="Barry K."/>
            <person name="Choi C."/>
            <person name="Clum A."/>
            <person name="Coughlan A.Y."/>
            <person name="Deshpande S."/>
            <person name="Douglass A.P."/>
            <person name="Hanson S.J."/>
            <person name="Klenk H.-P."/>
            <person name="Labutti K."/>
            <person name="Lapidus A."/>
            <person name="Lindquist E."/>
            <person name="Lipzen A."/>
            <person name="Meier-Kolthoff J.P."/>
            <person name="Ohm R.A."/>
            <person name="Otillar R.P."/>
            <person name="Pangilinan J."/>
            <person name="Peng Y."/>
            <person name="Rokas A."/>
            <person name="Rosa C.A."/>
            <person name="Scheuner C."/>
            <person name="Sibirny A.A."/>
            <person name="Slot J.C."/>
            <person name="Stielow J.B."/>
            <person name="Sun H."/>
            <person name="Kurtzman C.P."/>
            <person name="Blackwell M."/>
            <person name="Grigoriev I.V."/>
            <person name="Jeffries T.W."/>
        </authorList>
    </citation>
    <scope>NUCLEOTIDE SEQUENCE [LARGE SCALE GENOMIC DNA]</scope>
    <source>
        <strain evidence="4">DSM 1968</strain>
    </source>
</reference>
<dbReference type="InterPro" id="IPR001012">
    <property type="entry name" value="UBX_dom"/>
</dbReference>
<dbReference type="FunCoup" id="A0A1D2VHN6">
    <property type="interactions" value="33"/>
</dbReference>
<accession>A0A1D2VHN6</accession>
<dbReference type="GO" id="GO:0005737">
    <property type="term" value="C:cytoplasm"/>
    <property type="evidence" value="ECO:0007669"/>
    <property type="project" value="TreeGrafter"/>
</dbReference>
<dbReference type="GeneID" id="30966870"/>
<dbReference type="AlphaFoldDB" id="A0A1D2VHN6"/>
<feature type="compositionally biased region" description="Basic and acidic residues" evidence="1">
    <location>
        <begin position="469"/>
        <end position="483"/>
    </location>
</feature>
<dbReference type="Pfam" id="PF00789">
    <property type="entry name" value="UBX"/>
    <property type="match status" value="1"/>
</dbReference>
<dbReference type="Gene3D" id="3.10.20.90">
    <property type="entry name" value="Phosphatidylinositol 3-kinase Catalytic Subunit, Chain A, domain 1"/>
    <property type="match status" value="2"/>
</dbReference>
<gene>
    <name evidence="3" type="ORF">ASCRUDRAFT_75835</name>
</gene>
<dbReference type="PROSITE" id="PS50033">
    <property type="entry name" value="UBX"/>
    <property type="match status" value="1"/>
</dbReference>
<dbReference type="EMBL" id="KV454480">
    <property type="protein sequence ID" value="ODV61109.1"/>
    <property type="molecule type" value="Genomic_DNA"/>
</dbReference>
<evidence type="ECO:0000313" key="3">
    <source>
        <dbReference type="EMBL" id="ODV61109.1"/>
    </source>
</evidence>
<evidence type="ECO:0000313" key="4">
    <source>
        <dbReference type="Proteomes" id="UP000095038"/>
    </source>
</evidence>
<dbReference type="SUPFAM" id="SSF54236">
    <property type="entry name" value="Ubiquitin-like"/>
    <property type="match status" value="2"/>
</dbReference>
<dbReference type="InterPro" id="IPR029071">
    <property type="entry name" value="Ubiquitin-like_domsf"/>
</dbReference>
<feature type="compositionally biased region" description="Basic and acidic residues" evidence="1">
    <location>
        <begin position="212"/>
        <end position="222"/>
    </location>
</feature>
<sequence length="504" mass="57966">MSAVLFISHYSSTIKLTVQDSSVIKECVETSCERLQLDFNNNYSLYYNNNELPLDSSIKSLDIISGSKLTLKKSYLSISNSSKNDSIVNIKIQILNSNPNDQAYLRKLSNGLFIHKFNSQLATLNDLLNEFQEILNFNLIDKEPSFQIANKNITNTANQFNKSLKSYGLIKGNQVLRIKLNYKVSQNSNNNQSNLPSLIKSKKFTQSSNIESKNEDKNEKTVQTKKSNNNFNADTSDALNVDDKITFQVFKQSKGSFVQETNDIDDKVYDMTVSQAKKYQKILFDKANRKSDYVEAKLKKEREEREKKQSQTIAQTPKKVSIRIRFPDSNFVQLSFNSNNILKDIFQFLNENILIQNLNFKYNLILPNVFIKQPRNPRTKKLIYDENNLPKILEYKEYLNQDSLIMKIKISSLSNTSVGFELLDNTDKSLVSRNHNYKGPFIKQEYLKEAKDLGFPTGGNANSSNTTGKDSKSESKNDIKHEIKDKLNSYKEKKIPKWLKLAKK</sequence>
<feature type="region of interest" description="Disordered" evidence="1">
    <location>
        <begin position="206"/>
        <end position="235"/>
    </location>
</feature>
<keyword evidence="4" id="KW-1185">Reference proteome</keyword>
<feature type="compositionally biased region" description="Polar residues" evidence="1">
    <location>
        <begin position="224"/>
        <end position="235"/>
    </location>
</feature>
<dbReference type="OrthoDB" id="440781at2759"/>
<name>A0A1D2VHN6_9ASCO</name>
<dbReference type="InterPro" id="IPR021569">
    <property type="entry name" value="TUG-UBL1"/>
</dbReference>
<feature type="region of interest" description="Disordered" evidence="1">
    <location>
        <begin position="454"/>
        <end position="483"/>
    </location>
</feature>
<dbReference type="PANTHER" id="PTHR46467:SF1">
    <property type="entry name" value="TETHER CONTAINING UBX DOMAIN FOR GLUT4"/>
    <property type="match status" value="1"/>
</dbReference>
<dbReference type="Pfam" id="PF11470">
    <property type="entry name" value="TUG-UBL1"/>
    <property type="match status" value="1"/>
</dbReference>
<evidence type="ECO:0000259" key="2">
    <source>
        <dbReference type="PROSITE" id="PS50033"/>
    </source>
</evidence>
<dbReference type="GO" id="GO:0005634">
    <property type="term" value="C:nucleus"/>
    <property type="evidence" value="ECO:0007669"/>
    <property type="project" value="TreeGrafter"/>
</dbReference>